<dbReference type="OMA" id="RSSAWYP"/>
<organism evidence="1">
    <name type="scientific">Zea mays</name>
    <name type="common">Maize</name>
    <dbReference type="NCBI Taxonomy" id="4577"/>
    <lineage>
        <taxon>Eukaryota</taxon>
        <taxon>Viridiplantae</taxon>
        <taxon>Streptophyta</taxon>
        <taxon>Embryophyta</taxon>
        <taxon>Tracheophyta</taxon>
        <taxon>Spermatophyta</taxon>
        <taxon>Magnoliopsida</taxon>
        <taxon>Liliopsida</taxon>
        <taxon>Poales</taxon>
        <taxon>Poaceae</taxon>
        <taxon>PACMAD clade</taxon>
        <taxon>Panicoideae</taxon>
        <taxon>Andropogonodae</taxon>
        <taxon>Andropogoneae</taxon>
        <taxon>Tripsacinae</taxon>
        <taxon>Zea</taxon>
    </lineage>
</organism>
<accession>A0A1D6E052</accession>
<dbReference type="EMBL" id="CM007648">
    <property type="protein sequence ID" value="ONM14130.1"/>
    <property type="molecule type" value="Genomic_DNA"/>
</dbReference>
<evidence type="ECO:0000313" key="1">
    <source>
        <dbReference type="EMBL" id="ONM14130.1"/>
    </source>
</evidence>
<dbReference type="ExpressionAtlas" id="A0A1D6E052">
    <property type="expression patterns" value="baseline and differential"/>
</dbReference>
<proteinExistence type="predicted"/>
<sequence length="67" mass="6947">MATPNGPSASPMVYPVYLSGVFPQQGGDDQAQGPGIYAIQQNQLAAAMGMGCYAPTTLIPLTYNIPT</sequence>
<dbReference type="PaxDb" id="4577-GRMZM2G040493_P01"/>
<dbReference type="AlphaFoldDB" id="A0A1D6E052"/>
<protein>
    <submittedName>
        <fullName evidence="1">Uncharacterized protein</fullName>
    </submittedName>
</protein>
<dbReference type="PANTHER" id="PTHR36787">
    <property type="entry name" value="TRANSMEMBRANE PROTEIN"/>
    <property type="match status" value="1"/>
</dbReference>
<dbReference type="eggNOG" id="ENOG502QW3A">
    <property type="taxonomic scope" value="Eukaryota"/>
</dbReference>
<name>A0A1D6E052_MAIZE</name>
<gene>
    <name evidence="1" type="ORF">ZEAMMB73_Zm00001d002386</name>
</gene>
<reference evidence="1" key="1">
    <citation type="submission" date="2015-12" db="EMBL/GenBank/DDBJ databases">
        <title>Update maize B73 reference genome by single molecule sequencing technologies.</title>
        <authorList>
            <consortium name="Maize Genome Sequencing Project"/>
            <person name="Ware D."/>
        </authorList>
    </citation>
    <scope>NUCLEOTIDE SEQUENCE [LARGE SCALE GENOMIC DNA]</scope>
    <source>
        <tissue evidence="1">Seedling</tissue>
    </source>
</reference>